<dbReference type="PANTHER" id="PTHR43178">
    <property type="entry name" value="DIHYDROLIPOAMIDE ACETYLTRANSFERASE COMPONENT OF PYRUVATE DEHYDROGENASE COMPLEX"/>
    <property type="match status" value="1"/>
</dbReference>
<dbReference type="Proteomes" id="UP000177515">
    <property type="component" value="Chromosome 2"/>
</dbReference>
<dbReference type="PANTHER" id="PTHR43178:SF5">
    <property type="entry name" value="LIPOAMIDE ACYLTRANSFERASE COMPONENT OF BRANCHED-CHAIN ALPHA-KETO ACID DEHYDROGENASE COMPLEX, MITOCHONDRIAL"/>
    <property type="match status" value="1"/>
</dbReference>
<dbReference type="Gene3D" id="3.30.559.10">
    <property type="entry name" value="Chloramphenicol acetyltransferase-like domain"/>
    <property type="match status" value="1"/>
</dbReference>
<evidence type="ECO:0000256" key="2">
    <source>
        <dbReference type="ARBA" id="ARBA00022679"/>
    </source>
</evidence>
<dbReference type="InterPro" id="IPR001078">
    <property type="entry name" value="2-oxoacid_DH_actylTfrase"/>
</dbReference>
<gene>
    <name evidence="5" type="ORF">BKK80_28290</name>
</gene>
<protein>
    <submittedName>
        <fullName evidence="5">Dihydrolipoyllysine acetyltransferase</fullName>
    </submittedName>
</protein>
<dbReference type="Pfam" id="PF00198">
    <property type="entry name" value="2-oxoacid_dh"/>
    <property type="match status" value="1"/>
</dbReference>
<evidence type="ECO:0000313" key="5">
    <source>
        <dbReference type="EMBL" id="AOZ09624.1"/>
    </source>
</evidence>
<dbReference type="EMBL" id="CP017755">
    <property type="protein sequence ID" value="AOZ09624.1"/>
    <property type="molecule type" value="Genomic_DNA"/>
</dbReference>
<keyword evidence="2" id="KW-0808">Transferase</keyword>
<dbReference type="SUPFAM" id="SSF52777">
    <property type="entry name" value="CoA-dependent acyltransferases"/>
    <property type="match status" value="1"/>
</dbReference>
<proteinExistence type="predicted"/>
<evidence type="ECO:0000256" key="3">
    <source>
        <dbReference type="ARBA" id="ARBA00023315"/>
    </source>
</evidence>
<keyword evidence="3" id="KW-0012">Acyltransferase</keyword>
<comment type="cofactor">
    <cofactor evidence="1">
        <name>(R)-lipoate</name>
        <dbReference type="ChEBI" id="CHEBI:83088"/>
    </cofactor>
</comment>
<organism evidence="5 6">
    <name type="scientific">Cupriavidus malaysiensis</name>
    <dbReference type="NCBI Taxonomy" id="367825"/>
    <lineage>
        <taxon>Bacteria</taxon>
        <taxon>Pseudomonadati</taxon>
        <taxon>Pseudomonadota</taxon>
        <taxon>Betaproteobacteria</taxon>
        <taxon>Burkholderiales</taxon>
        <taxon>Burkholderiaceae</taxon>
        <taxon>Cupriavidus</taxon>
    </lineage>
</organism>
<accession>A0ABN4TT17</accession>
<evidence type="ECO:0000256" key="1">
    <source>
        <dbReference type="ARBA" id="ARBA00001938"/>
    </source>
</evidence>
<dbReference type="RefSeq" id="WP_071019685.1">
    <property type="nucleotide sequence ID" value="NZ_CP017755.1"/>
</dbReference>
<feature type="domain" description="2-oxoacid dehydrogenase acyltransferase catalytic" evidence="4">
    <location>
        <begin position="26"/>
        <end position="243"/>
    </location>
</feature>
<dbReference type="InterPro" id="IPR023213">
    <property type="entry name" value="CAT-like_dom_sf"/>
</dbReference>
<evidence type="ECO:0000259" key="4">
    <source>
        <dbReference type="Pfam" id="PF00198"/>
    </source>
</evidence>
<sequence length="245" mass="26057">MSHSLASVLSGPGAAATADAGDRLMLPLTGMRGAIARNMSAGWAVPRVAHSVEVDVTLLELARHTMQKNVGPECKITLTAFVLRAVALTLRQHPRLNARVLEKEIELMPNINLGLAVSLDEGLMVPVLRDVDTRTVAEIAAESRALAAGARAGTLPAGAYQRGTFTVTNLGMTGIDSFTPILNVPQAAILGVTRVAKRAVVKDDWIAVAPMMGLHLVFDHRAVDGYPAARFLTDLKTRLETVEGL</sequence>
<evidence type="ECO:0000313" key="6">
    <source>
        <dbReference type="Proteomes" id="UP000177515"/>
    </source>
</evidence>
<keyword evidence="6" id="KW-1185">Reference proteome</keyword>
<name>A0ABN4TT17_9BURK</name>
<reference evidence="5 6" key="1">
    <citation type="submission" date="2016-10" db="EMBL/GenBank/DDBJ databases">
        <title>Complete genome sequences of three Cupriavidus strains isolated from various Malaysian environments.</title>
        <authorList>
            <person name="Abdullah A.A.-A."/>
            <person name="Shafie N.A.H."/>
            <person name="Lau N.S."/>
        </authorList>
    </citation>
    <scope>NUCLEOTIDE SEQUENCE [LARGE SCALE GENOMIC DNA]</scope>
    <source>
        <strain evidence="5 6">USMAA1020</strain>
    </source>
</reference>
<dbReference type="InterPro" id="IPR050743">
    <property type="entry name" value="2-oxoacid_DH_E2_comp"/>
</dbReference>